<dbReference type="WBParaSite" id="Minc3s00100g04523">
    <property type="protein sequence ID" value="Minc3s00100g04523"/>
    <property type="gene ID" value="Minc3s00100g04523"/>
</dbReference>
<dbReference type="Proteomes" id="UP000887563">
    <property type="component" value="Unplaced"/>
</dbReference>
<evidence type="ECO:0000256" key="1">
    <source>
        <dbReference type="SAM" id="SignalP"/>
    </source>
</evidence>
<keyword evidence="1" id="KW-0732">Signal</keyword>
<evidence type="ECO:0000313" key="3">
    <source>
        <dbReference type="WBParaSite" id="Minc3s00100g04523"/>
    </source>
</evidence>
<proteinExistence type="predicted"/>
<dbReference type="AlphaFoldDB" id="A0A914KSK1"/>
<sequence>MKILFFIFLIFLLKIVEGNERSIRALPPFYLGVTGFEKCLTSKELNGGLEVWCFPEKKPANCIPKSWKQLKEHQENDKLKQCCNI</sequence>
<feature type="signal peptide" evidence="1">
    <location>
        <begin position="1"/>
        <end position="18"/>
    </location>
</feature>
<accession>A0A914KSK1</accession>
<evidence type="ECO:0000313" key="2">
    <source>
        <dbReference type="Proteomes" id="UP000887563"/>
    </source>
</evidence>
<reference evidence="3" key="1">
    <citation type="submission" date="2022-11" db="UniProtKB">
        <authorList>
            <consortium name="WormBaseParasite"/>
        </authorList>
    </citation>
    <scope>IDENTIFICATION</scope>
</reference>
<feature type="chain" id="PRO_5036857382" evidence="1">
    <location>
        <begin position="19"/>
        <end position="85"/>
    </location>
</feature>
<keyword evidence="2" id="KW-1185">Reference proteome</keyword>
<name>A0A914KSK1_MELIC</name>
<organism evidence="2 3">
    <name type="scientific">Meloidogyne incognita</name>
    <name type="common">Southern root-knot nematode worm</name>
    <name type="synonym">Oxyuris incognita</name>
    <dbReference type="NCBI Taxonomy" id="6306"/>
    <lineage>
        <taxon>Eukaryota</taxon>
        <taxon>Metazoa</taxon>
        <taxon>Ecdysozoa</taxon>
        <taxon>Nematoda</taxon>
        <taxon>Chromadorea</taxon>
        <taxon>Rhabditida</taxon>
        <taxon>Tylenchina</taxon>
        <taxon>Tylenchomorpha</taxon>
        <taxon>Tylenchoidea</taxon>
        <taxon>Meloidogynidae</taxon>
        <taxon>Meloidogyninae</taxon>
        <taxon>Meloidogyne</taxon>
        <taxon>Meloidogyne incognita group</taxon>
    </lineage>
</organism>
<protein>
    <submittedName>
        <fullName evidence="3">Candidate secreted effector</fullName>
    </submittedName>
</protein>